<sequence>MAASSSSRLGLTGALIENGPLLLFPQPHYCENSS</sequence>
<proteinExistence type="predicted"/>
<dbReference type="AlphaFoldDB" id="Q0U316"/>
<evidence type="ECO:0000313" key="1">
    <source>
        <dbReference type="EMBL" id="EAT78872.1"/>
    </source>
</evidence>
<dbReference type="Proteomes" id="UP000001055">
    <property type="component" value="Unassembled WGS sequence"/>
</dbReference>
<protein>
    <submittedName>
        <fullName evidence="1">Uncharacterized protein</fullName>
    </submittedName>
</protein>
<dbReference type="KEGG" id="pno:SNOG_13848"/>
<organism evidence="1 2">
    <name type="scientific">Phaeosphaeria nodorum (strain SN15 / ATCC MYA-4574 / FGSC 10173)</name>
    <name type="common">Glume blotch fungus</name>
    <name type="synonym">Parastagonospora nodorum</name>
    <dbReference type="NCBI Taxonomy" id="321614"/>
    <lineage>
        <taxon>Eukaryota</taxon>
        <taxon>Fungi</taxon>
        <taxon>Dikarya</taxon>
        <taxon>Ascomycota</taxon>
        <taxon>Pezizomycotina</taxon>
        <taxon>Dothideomycetes</taxon>
        <taxon>Pleosporomycetidae</taxon>
        <taxon>Pleosporales</taxon>
        <taxon>Pleosporineae</taxon>
        <taxon>Phaeosphaeriaceae</taxon>
        <taxon>Parastagonospora</taxon>
    </lineage>
</organism>
<gene>
    <name evidence="1" type="ORF">SNOG_13848</name>
</gene>
<accession>Q0U316</accession>
<dbReference type="RefSeq" id="XP_001804050.1">
    <property type="nucleotide sequence ID" value="XM_001803998.1"/>
</dbReference>
<dbReference type="InParanoid" id="Q0U316"/>
<evidence type="ECO:0000313" key="2">
    <source>
        <dbReference type="Proteomes" id="UP000001055"/>
    </source>
</evidence>
<dbReference type="GeneID" id="5980972"/>
<name>Q0U316_PHANO</name>
<dbReference type="EMBL" id="CH445352">
    <property type="protein sequence ID" value="EAT78872.1"/>
    <property type="molecule type" value="Genomic_DNA"/>
</dbReference>
<reference evidence="2" key="1">
    <citation type="journal article" date="2007" name="Plant Cell">
        <title>Dothideomycete-plant interactions illuminated by genome sequencing and EST analysis of the wheat pathogen Stagonospora nodorum.</title>
        <authorList>
            <person name="Hane J.K."/>
            <person name="Lowe R.G."/>
            <person name="Solomon P.S."/>
            <person name="Tan K.C."/>
            <person name="Schoch C.L."/>
            <person name="Spatafora J.W."/>
            <person name="Crous P.W."/>
            <person name="Kodira C."/>
            <person name="Birren B.W."/>
            <person name="Galagan J.E."/>
            <person name="Torriani S.F."/>
            <person name="McDonald B.A."/>
            <person name="Oliver R.P."/>
        </authorList>
    </citation>
    <scope>NUCLEOTIDE SEQUENCE [LARGE SCALE GENOMIC DNA]</scope>
    <source>
        <strain evidence="2">SN15 / ATCC MYA-4574 / FGSC 10173</strain>
    </source>
</reference>